<dbReference type="VEuPathDB" id="MicrosporidiaDB:CWI39_2911p0010"/>
<gene>
    <name evidence="2" type="ORF">CWI36_2435p0010</name>
</gene>
<feature type="region of interest" description="Disordered" evidence="1">
    <location>
        <begin position="373"/>
        <end position="393"/>
    </location>
</feature>
<dbReference type="AlphaFoldDB" id="A0A4Q9KVK0"/>
<dbReference type="VEuPathDB" id="MicrosporidiaDB:CWI36_2435p0010"/>
<dbReference type="EMBL" id="PITI01002435">
    <property type="protein sequence ID" value="TBT98330.1"/>
    <property type="molecule type" value="Genomic_DNA"/>
</dbReference>
<dbReference type="Proteomes" id="UP000291404">
    <property type="component" value="Unassembled WGS sequence"/>
</dbReference>
<feature type="region of interest" description="Disordered" evidence="1">
    <location>
        <begin position="185"/>
        <end position="227"/>
    </location>
</feature>
<evidence type="ECO:0000313" key="3">
    <source>
        <dbReference type="Proteomes" id="UP000291404"/>
    </source>
</evidence>
<proteinExistence type="predicted"/>
<name>A0A4Q9KVK0_9MICR</name>
<dbReference type="VEuPathDB" id="MicrosporidiaDB:CWI39_1908p0010"/>
<reference evidence="2 3" key="1">
    <citation type="submission" date="2017-12" db="EMBL/GenBank/DDBJ databases">
        <authorList>
            <person name="Pombert J.-F."/>
            <person name="Haag K.L."/>
            <person name="Ebert D."/>
        </authorList>
    </citation>
    <scope>NUCLEOTIDE SEQUENCE [LARGE SCALE GENOMIC DNA]</scope>
    <source>
        <strain evidence="2">BE-OM-2</strain>
    </source>
</reference>
<comment type="caution">
    <text evidence="2">The sequence shown here is derived from an EMBL/GenBank/DDBJ whole genome shotgun (WGS) entry which is preliminary data.</text>
</comment>
<keyword evidence="3" id="KW-1185">Reference proteome</keyword>
<evidence type="ECO:0000256" key="1">
    <source>
        <dbReference type="SAM" id="MobiDB-lite"/>
    </source>
</evidence>
<protein>
    <submittedName>
        <fullName evidence="2">Uncharacterized protein</fullName>
    </submittedName>
</protein>
<accession>A0A4Q9KVK0</accession>
<evidence type="ECO:0000313" key="2">
    <source>
        <dbReference type="EMBL" id="TBT98330.1"/>
    </source>
</evidence>
<feature type="non-terminal residue" evidence="2">
    <location>
        <position position="624"/>
    </location>
</feature>
<organism evidence="2 3">
    <name type="scientific">Hamiltosporidium magnivora</name>
    <dbReference type="NCBI Taxonomy" id="148818"/>
    <lineage>
        <taxon>Eukaryota</taxon>
        <taxon>Fungi</taxon>
        <taxon>Fungi incertae sedis</taxon>
        <taxon>Microsporidia</taxon>
        <taxon>Dubosqiidae</taxon>
        <taxon>Hamiltosporidium</taxon>
    </lineage>
</organism>
<sequence>MNYNPVNNFNIIDFSDWLDSYYTGLFNDIVLLGMLFKKEVLIEVNDIHRLLDYCYISSKVKGVSDKDRGLNVTTDVQQGVNNCTKEQHPLDISTTKQHPFNNTNIDIKSLIDTLIFNTPYSYTTSVISKAIYLLYYNRGVNIEEIVFECIKGDKYIEVCDKGCNRYSKGRCVDNTPLSYSNIYNNNTGTTSTENNTSISNNNTPLSNSNIYNNNTGTTGTENNTSISNNNTPFSNSTIIPYICCSSLTDMYFTYIDSLMLFVYKNINNKALLLDKCYGDSVSDCSVNISEIEIRNIIRNKGGVNYKDMLEGVNDKDLIESIKGVNDMDILEGVNYKDLIESIKGVNDMDILEGIKGVNYKDILEGVNTSTYKQDPFNNRTHKQDPFNNITDKQHPVNDTPYNYHPLNNSTTQHPHNNTLPFFNLLSLCLDLNVKRKYKEFVWLVYKKYSIQELEGWLIRGSIGDFIDRLLFIEELVINCKGNSVIYNISLQYLSFNVVEEVIRRIKKGEKGIQVLKGVIYKGMVKGYRDSKLEGVSYMDSKLEGVSYKDNNYKGVIYKDSNYKGFNNSIDIEEGVNNTPYTLHPVSNSSNNYHPVNNSIDIEEGVNNTPYTLHPVSNSSNNYHP</sequence>